<comment type="subcellular location">
    <subcellularLocation>
        <location evidence="1">Cell membrane</location>
        <topology evidence="1">Multi-pass membrane protein</topology>
    </subcellularLocation>
</comment>
<evidence type="ECO:0000313" key="10">
    <source>
        <dbReference type="EMBL" id="KFI78198.1"/>
    </source>
</evidence>
<accession>A0A087C4J8</accession>
<evidence type="ECO:0000259" key="8">
    <source>
        <dbReference type="Pfam" id="PF02687"/>
    </source>
</evidence>
<keyword evidence="5 7" id="KW-0472">Membrane</keyword>
<comment type="caution">
    <text evidence="10">The sequence shown here is derived from an EMBL/GenBank/DDBJ whole genome shotgun (WGS) entry which is preliminary data.</text>
</comment>
<feature type="domain" description="MacB-like periplasmic core" evidence="9">
    <location>
        <begin position="20"/>
        <end position="278"/>
    </location>
</feature>
<gene>
    <name evidence="10" type="ORF">BMON_1462</name>
</gene>
<dbReference type="Pfam" id="PF02687">
    <property type="entry name" value="FtsX"/>
    <property type="match status" value="1"/>
</dbReference>
<dbReference type="STRING" id="1437603.GCA_000771525_01793"/>
<comment type="similarity">
    <text evidence="6">Belongs to the ABC-4 integral membrane protein family.</text>
</comment>
<evidence type="ECO:0000256" key="6">
    <source>
        <dbReference type="ARBA" id="ARBA00038076"/>
    </source>
</evidence>
<dbReference type="AlphaFoldDB" id="A0A087C4J8"/>
<sequence length="440" mass="46664">MFVLKNAWMSLERHPWRSITTVLIALVVAFATLFGWSVQAAETTAAGPGEQALKPAAAIRPTAATLAKRNGADASWTKHYLSWDDYTKYATAAQSTNLQFSYTFLESAPVRQSSSLTAIAGSADQPASKTGGELTMTGLYTADALQDNEAGQIRIVSGKAIDYTGQAEANRHEALISQALATKNHLKVGDKVTVGRPGDATKTFTLTVRGIYAYTTPDASAPAKLAKDNRDNTIYTGYYAFNSNGLDANNAKGWAIPDLNIVFKLSSMGDYRQFTKAVKGAGLRATHEVSSSTVTRYRASIAPLADLAHCMRLGLLIAWIVGGLLLLALVILNLRNRGGEIGTGLVIGVSRGRLGWQFMLEVLMPTVAGAAIGILAGAFASGPLGSALASGHATAPDAGIIWHTIGWSALAAVVLAVIALVRVFLFQTTTLFTTREEATR</sequence>
<evidence type="ECO:0000256" key="5">
    <source>
        <dbReference type="ARBA" id="ARBA00023136"/>
    </source>
</evidence>
<reference evidence="10 11" key="1">
    <citation type="submission" date="2014-03" db="EMBL/GenBank/DDBJ databases">
        <title>Genomics of Bifidobacteria.</title>
        <authorList>
            <person name="Ventura M."/>
            <person name="Milani C."/>
            <person name="Lugli G.A."/>
        </authorList>
    </citation>
    <scope>NUCLEOTIDE SEQUENCE [LARGE SCALE GENOMIC DNA]</scope>
    <source>
        <strain evidence="10 11">DSM 21395</strain>
    </source>
</reference>
<dbReference type="GO" id="GO:0005886">
    <property type="term" value="C:plasma membrane"/>
    <property type="evidence" value="ECO:0007669"/>
    <property type="project" value="UniProtKB-SubCell"/>
</dbReference>
<dbReference type="GO" id="GO:0022857">
    <property type="term" value="F:transmembrane transporter activity"/>
    <property type="evidence" value="ECO:0007669"/>
    <property type="project" value="TreeGrafter"/>
</dbReference>
<evidence type="ECO:0000259" key="9">
    <source>
        <dbReference type="Pfam" id="PF12704"/>
    </source>
</evidence>
<keyword evidence="2" id="KW-1003">Cell membrane</keyword>
<proteinExistence type="inferred from homology"/>
<feature type="transmembrane region" description="Helical" evidence="7">
    <location>
        <begin position="400"/>
        <end position="425"/>
    </location>
</feature>
<organism evidence="10 11">
    <name type="scientific">Bifidobacterium mongoliense DSM 21395</name>
    <dbReference type="NCBI Taxonomy" id="1437603"/>
    <lineage>
        <taxon>Bacteria</taxon>
        <taxon>Bacillati</taxon>
        <taxon>Actinomycetota</taxon>
        <taxon>Actinomycetes</taxon>
        <taxon>Bifidobacteriales</taxon>
        <taxon>Bifidobacteriaceae</taxon>
        <taxon>Bifidobacterium</taxon>
    </lineage>
</organism>
<protein>
    <submittedName>
        <fullName evidence="10">SalY-type ABC antimicrobial peptide transportsystem permease component</fullName>
    </submittedName>
</protein>
<dbReference type="RefSeq" id="WP_033513058.1">
    <property type="nucleotide sequence ID" value="NZ_JDUO01000009.1"/>
</dbReference>
<dbReference type="InterPro" id="IPR025857">
    <property type="entry name" value="MacB_PCD"/>
</dbReference>
<dbReference type="EMBL" id="JGZE01000004">
    <property type="protein sequence ID" value="KFI78198.1"/>
    <property type="molecule type" value="Genomic_DNA"/>
</dbReference>
<feature type="transmembrane region" description="Helical" evidence="7">
    <location>
        <begin position="354"/>
        <end position="380"/>
    </location>
</feature>
<evidence type="ECO:0000256" key="4">
    <source>
        <dbReference type="ARBA" id="ARBA00022989"/>
    </source>
</evidence>
<evidence type="ECO:0000313" key="11">
    <source>
        <dbReference type="Proteomes" id="UP000029082"/>
    </source>
</evidence>
<dbReference type="Proteomes" id="UP000029082">
    <property type="component" value="Unassembled WGS sequence"/>
</dbReference>
<keyword evidence="4 7" id="KW-1133">Transmembrane helix</keyword>
<dbReference type="PANTHER" id="PTHR30572:SF9">
    <property type="entry name" value="ABC TRANSPORTER PERMEASE PROTEIN"/>
    <property type="match status" value="1"/>
</dbReference>
<dbReference type="eggNOG" id="COG0577">
    <property type="taxonomic scope" value="Bacteria"/>
</dbReference>
<dbReference type="PANTHER" id="PTHR30572">
    <property type="entry name" value="MEMBRANE COMPONENT OF TRANSPORTER-RELATED"/>
    <property type="match status" value="1"/>
</dbReference>
<feature type="transmembrane region" description="Helical" evidence="7">
    <location>
        <begin position="313"/>
        <end position="334"/>
    </location>
</feature>
<dbReference type="InterPro" id="IPR003838">
    <property type="entry name" value="ABC3_permease_C"/>
</dbReference>
<dbReference type="InterPro" id="IPR050250">
    <property type="entry name" value="Macrolide_Exporter_MacB"/>
</dbReference>
<evidence type="ECO:0000256" key="3">
    <source>
        <dbReference type="ARBA" id="ARBA00022692"/>
    </source>
</evidence>
<name>A0A087C4J8_9BIFI</name>
<evidence type="ECO:0000256" key="1">
    <source>
        <dbReference type="ARBA" id="ARBA00004651"/>
    </source>
</evidence>
<dbReference type="GeneID" id="93094802"/>
<evidence type="ECO:0000256" key="2">
    <source>
        <dbReference type="ARBA" id="ARBA00022475"/>
    </source>
</evidence>
<keyword evidence="3 7" id="KW-0812">Transmembrane</keyword>
<keyword evidence="11" id="KW-1185">Reference proteome</keyword>
<dbReference type="Pfam" id="PF12704">
    <property type="entry name" value="MacB_PCD"/>
    <property type="match status" value="1"/>
</dbReference>
<feature type="domain" description="ABC3 transporter permease C-terminal" evidence="8">
    <location>
        <begin position="315"/>
        <end position="421"/>
    </location>
</feature>
<evidence type="ECO:0000256" key="7">
    <source>
        <dbReference type="SAM" id="Phobius"/>
    </source>
</evidence>